<feature type="transmembrane region" description="Helical" evidence="7">
    <location>
        <begin position="136"/>
        <end position="159"/>
    </location>
</feature>
<dbReference type="SUPFAM" id="SSF161098">
    <property type="entry name" value="MetI-like"/>
    <property type="match status" value="1"/>
</dbReference>
<feature type="region of interest" description="Disordered" evidence="8">
    <location>
        <begin position="1"/>
        <end position="32"/>
    </location>
</feature>
<evidence type="ECO:0000313" key="10">
    <source>
        <dbReference type="EMBL" id="QFU99757.1"/>
    </source>
</evidence>
<dbReference type="KEGG" id="lxl:KDY119_03293"/>
<dbReference type="RefSeq" id="WP_083890680.1">
    <property type="nucleotide sequence ID" value="NZ_BAABIH010000016.1"/>
</dbReference>
<sequence length="307" mass="33060">MTTDTASVTPQPTTLDTAPPAGRPTTPRRRGARSRRGISGWVVLAVVVACALLMLFPFWIALVNGFKTSEDYISGSPLTLPSHLSFQAVVDFWKGVDFGQKLVNSVVISGCVAVAGVALSLLSAFAIGIGRIRGRIWILAIFMVAFTIPQEALVYPLFVLTRDLDLYDTRLGVIIISAVLQSAFGTYMLASVLGAFPSEVLEAARLDGASRFQVLRHIVLPLTRPTLGVLLTFFFIWTWNDFFLPLILLPSASNQTVSVSLGALSGQYTSDPTALAAASLVGILPALVFFLLFQRTLMRGVNLGAVK</sequence>
<evidence type="ECO:0000313" key="11">
    <source>
        <dbReference type="Proteomes" id="UP000326702"/>
    </source>
</evidence>
<feature type="transmembrane region" description="Helical" evidence="7">
    <location>
        <begin position="171"/>
        <end position="196"/>
    </location>
</feature>
<evidence type="ECO:0000256" key="8">
    <source>
        <dbReference type="SAM" id="MobiDB-lite"/>
    </source>
</evidence>
<keyword evidence="4 7" id="KW-0812">Transmembrane</keyword>
<organism evidence="10 11">
    <name type="scientific">Luteimicrobium xylanilyticum</name>
    <dbReference type="NCBI Taxonomy" id="1133546"/>
    <lineage>
        <taxon>Bacteria</taxon>
        <taxon>Bacillati</taxon>
        <taxon>Actinomycetota</taxon>
        <taxon>Actinomycetes</taxon>
        <taxon>Micrococcales</taxon>
        <taxon>Luteimicrobium</taxon>
    </lineage>
</organism>
<dbReference type="Pfam" id="PF00528">
    <property type="entry name" value="BPD_transp_1"/>
    <property type="match status" value="1"/>
</dbReference>
<feature type="transmembrane region" description="Helical" evidence="7">
    <location>
        <begin position="217"/>
        <end position="239"/>
    </location>
</feature>
<keyword evidence="5 7" id="KW-1133">Transmembrane helix</keyword>
<accession>A0A5P9QED9</accession>
<evidence type="ECO:0000256" key="5">
    <source>
        <dbReference type="ARBA" id="ARBA00022989"/>
    </source>
</evidence>
<evidence type="ECO:0000256" key="7">
    <source>
        <dbReference type="RuleBase" id="RU363032"/>
    </source>
</evidence>
<feature type="transmembrane region" description="Helical" evidence="7">
    <location>
        <begin position="38"/>
        <end position="62"/>
    </location>
</feature>
<dbReference type="GO" id="GO:0005886">
    <property type="term" value="C:plasma membrane"/>
    <property type="evidence" value="ECO:0007669"/>
    <property type="project" value="UniProtKB-SubCell"/>
</dbReference>
<dbReference type="PANTHER" id="PTHR43744:SF8">
    <property type="entry name" value="SN-GLYCEROL-3-PHOSPHATE TRANSPORT SYSTEM PERMEASE PROTEIN UGPE"/>
    <property type="match status" value="1"/>
</dbReference>
<dbReference type="AlphaFoldDB" id="A0A5P9QED9"/>
<evidence type="ECO:0000256" key="4">
    <source>
        <dbReference type="ARBA" id="ARBA00022692"/>
    </source>
</evidence>
<dbReference type="GO" id="GO:0055085">
    <property type="term" value="P:transmembrane transport"/>
    <property type="evidence" value="ECO:0007669"/>
    <property type="project" value="InterPro"/>
</dbReference>
<evidence type="ECO:0000256" key="1">
    <source>
        <dbReference type="ARBA" id="ARBA00004651"/>
    </source>
</evidence>
<dbReference type="OrthoDB" id="3521657at2"/>
<keyword evidence="3" id="KW-1003">Cell membrane</keyword>
<keyword evidence="11" id="KW-1185">Reference proteome</keyword>
<dbReference type="PANTHER" id="PTHR43744">
    <property type="entry name" value="ABC TRANSPORTER PERMEASE PROTEIN MG189-RELATED-RELATED"/>
    <property type="match status" value="1"/>
</dbReference>
<dbReference type="PROSITE" id="PS50928">
    <property type="entry name" value="ABC_TM1"/>
    <property type="match status" value="1"/>
</dbReference>
<evidence type="ECO:0000256" key="2">
    <source>
        <dbReference type="ARBA" id="ARBA00022448"/>
    </source>
</evidence>
<comment type="subcellular location">
    <subcellularLocation>
        <location evidence="1 7">Cell membrane</location>
        <topology evidence="1 7">Multi-pass membrane protein</topology>
    </subcellularLocation>
</comment>
<dbReference type="InterPro" id="IPR035906">
    <property type="entry name" value="MetI-like_sf"/>
</dbReference>
<evidence type="ECO:0000259" key="9">
    <source>
        <dbReference type="PROSITE" id="PS50928"/>
    </source>
</evidence>
<comment type="similarity">
    <text evidence="7">Belongs to the binding-protein-dependent transport system permease family.</text>
</comment>
<dbReference type="Gene3D" id="1.10.3720.10">
    <property type="entry name" value="MetI-like"/>
    <property type="match status" value="1"/>
</dbReference>
<feature type="domain" description="ABC transmembrane type-1" evidence="9">
    <location>
        <begin position="102"/>
        <end position="293"/>
    </location>
</feature>
<dbReference type="InterPro" id="IPR000515">
    <property type="entry name" value="MetI-like"/>
</dbReference>
<dbReference type="CDD" id="cd06261">
    <property type="entry name" value="TM_PBP2"/>
    <property type="match status" value="1"/>
</dbReference>
<keyword evidence="2 7" id="KW-0813">Transport</keyword>
<dbReference type="EMBL" id="CP045529">
    <property type="protein sequence ID" value="QFU99757.1"/>
    <property type="molecule type" value="Genomic_DNA"/>
</dbReference>
<proteinExistence type="inferred from homology"/>
<feature type="transmembrane region" description="Helical" evidence="7">
    <location>
        <begin position="106"/>
        <end position="129"/>
    </location>
</feature>
<name>A0A5P9QED9_9MICO</name>
<dbReference type="Proteomes" id="UP000326702">
    <property type="component" value="Chromosome"/>
</dbReference>
<evidence type="ECO:0000256" key="6">
    <source>
        <dbReference type="ARBA" id="ARBA00023136"/>
    </source>
</evidence>
<evidence type="ECO:0000256" key="3">
    <source>
        <dbReference type="ARBA" id="ARBA00022475"/>
    </source>
</evidence>
<reference evidence="10 11" key="1">
    <citation type="submission" date="2019-10" db="EMBL/GenBank/DDBJ databases">
        <title>Genome sequence of Luteimicrobium xylanilyticum HY-24.</title>
        <authorList>
            <person name="Kim D.Y."/>
            <person name="Park H.-Y."/>
        </authorList>
    </citation>
    <scope>NUCLEOTIDE SEQUENCE [LARGE SCALE GENOMIC DNA]</scope>
    <source>
        <strain evidence="10 11">HY-24</strain>
    </source>
</reference>
<protein>
    <submittedName>
        <fullName evidence="10">ABC transporter permease protein ORF2</fullName>
    </submittedName>
</protein>
<keyword evidence="6 7" id="KW-0472">Membrane</keyword>
<gene>
    <name evidence="10" type="ORF">KDY119_03293</name>
</gene>
<feature type="compositionally biased region" description="Polar residues" evidence="8">
    <location>
        <begin position="1"/>
        <end position="16"/>
    </location>
</feature>
<feature type="transmembrane region" description="Helical" evidence="7">
    <location>
        <begin position="274"/>
        <end position="293"/>
    </location>
</feature>